<dbReference type="Gene3D" id="3.20.20.70">
    <property type="entry name" value="Aldolase class I"/>
    <property type="match status" value="1"/>
</dbReference>
<evidence type="ECO:0000256" key="2">
    <source>
        <dbReference type="ARBA" id="ARBA00013457"/>
    </source>
</evidence>
<dbReference type="OrthoDB" id="9778912at2"/>
<keyword evidence="3" id="KW-0285">Flavoprotein</keyword>
<keyword evidence="4" id="KW-0288">FMN</keyword>
<dbReference type="PATRIC" id="fig|46224.3.peg.945"/>
<keyword evidence="5 6" id="KW-0560">Oxidoreductase</keyword>
<organism evidence="6 7">
    <name type="scientific">Heyndrickxia sporothermodurans</name>
    <dbReference type="NCBI Taxonomy" id="46224"/>
    <lineage>
        <taxon>Bacteria</taxon>
        <taxon>Bacillati</taxon>
        <taxon>Bacillota</taxon>
        <taxon>Bacilli</taxon>
        <taxon>Bacillales</taxon>
        <taxon>Bacillaceae</taxon>
        <taxon>Heyndrickxia</taxon>
    </lineage>
</organism>
<dbReference type="SUPFAM" id="SSF51412">
    <property type="entry name" value="Inosine monophosphate dehydrogenase (IMPDH)"/>
    <property type="match status" value="1"/>
</dbReference>
<evidence type="ECO:0000256" key="5">
    <source>
        <dbReference type="ARBA" id="ARBA00023002"/>
    </source>
</evidence>
<dbReference type="RefSeq" id="WP_066227610.1">
    <property type="nucleotide sequence ID" value="NZ_LQYN01000013.1"/>
</dbReference>
<dbReference type="Pfam" id="PF03060">
    <property type="entry name" value="NMO"/>
    <property type="match status" value="2"/>
</dbReference>
<keyword evidence="7" id="KW-1185">Reference proteome</keyword>
<dbReference type="Proteomes" id="UP000075666">
    <property type="component" value="Unassembled WGS sequence"/>
</dbReference>
<dbReference type="EMBL" id="LQYN01000013">
    <property type="protein sequence ID" value="KYD10463.1"/>
    <property type="molecule type" value="Genomic_DNA"/>
</dbReference>
<evidence type="ECO:0000256" key="4">
    <source>
        <dbReference type="ARBA" id="ARBA00022643"/>
    </source>
</evidence>
<dbReference type="CDD" id="cd04730">
    <property type="entry name" value="NPD_like"/>
    <property type="match status" value="1"/>
</dbReference>
<dbReference type="PANTHER" id="PTHR32332">
    <property type="entry name" value="2-NITROPROPANE DIOXYGENASE"/>
    <property type="match status" value="1"/>
</dbReference>
<dbReference type="GO" id="GO:0018580">
    <property type="term" value="F:nitronate monooxygenase activity"/>
    <property type="evidence" value="ECO:0007669"/>
    <property type="project" value="InterPro"/>
</dbReference>
<gene>
    <name evidence="6" type="ORF">B4102_2335</name>
</gene>
<dbReference type="InterPro" id="IPR004136">
    <property type="entry name" value="NMO"/>
</dbReference>
<accession>A0A150LDP0</accession>
<dbReference type="STRING" id="46224.B4102_2335"/>
<proteinExistence type="predicted"/>
<dbReference type="AlphaFoldDB" id="A0A150LDP0"/>
<dbReference type="PANTHER" id="PTHR32332:SF20">
    <property type="entry name" value="2-NITROPROPANE DIOXYGENASE-LIKE PROTEIN"/>
    <property type="match status" value="1"/>
</dbReference>
<sequence length="316" mass="33814">MNHLTQLLGIELPIIQGGMGNISNAKLSAAVSNAGGLGTMGVGTMTPEKVEKMILEIVELTNKPFAINLPINVNPHIKEMVSLIIKHKVPIVSLSAGNPAPLIPIFHDHDIKVMVVTGSVKHAKKAEMAGADIIVAEGFEAAGINSPFESTTMTLIPQIVDAVKIPVVAAGGIADGRGLLAAMALGAQGVQMGTRFVATKDAPFSQNYKKKILNANDHQTIILGRSKGQVRRVLDGEYSSALLKNEENYSLPEYIDATSEKHHLIGAIEGNEKDGFMNSGQIAGMIHDEPTVCQLLEQMMSDCRKTLKNIESRLNI</sequence>
<evidence type="ECO:0000313" key="6">
    <source>
        <dbReference type="EMBL" id="KYD10463.1"/>
    </source>
</evidence>
<comment type="caution">
    <text evidence="6">The sequence shown here is derived from an EMBL/GenBank/DDBJ whole genome shotgun (WGS) entry which is preliminary data.</text>
</comment>
<protein>
    <recommendedName>
        <fullName evidence="2">Probable nitronate monooxygenase</fullName>
    </recommendedName>
</protein>
<evidence type="ECO:0000256" key="1">
    <source>
        <dbReference type="ARBA" id="ARBA00003535"/>
    </source>
</evidence>
<comment type="function">
    <text evidence="1">Nitronate monooxygenase that uses molecular oxygen to catalyze the oxidative denitrification of alkyl nitronates. Acts on propionate 3-nitronate (P3N), the presumed physiological substrate. Probably functions in the detoxification of P3N, a metabolic poison produced by plants and fungi as a defense mechanism.</text>
</comment>
<name>A0A150LDP0_9BACI</name>
<reference evidence="6 7" key="1">
    <citation type="submission" date="2016-01" db="EMBL/GenBank/DDBJ databases">
        <title>Genome Sequences of Twelve Sporeforming Bacillus Species Isolated from Foods.</title>
        <authorList>
            <person name="Berendsen E.M."/>
            <person name="Wells-Bennik M.H."/>
            <person name="Krawcyk A.O."/>
            <person name="De Jong A."/>
            <person name="Holsappel S."/>
            <person name="Eijlander R.T."/>
            <person name="Kuipers O.P."/>
        </authorList>
    </citation>
    <scope>NUCLEOTIDE SEQUENCE [LARGE SCALE GENOMIC DNA]</scope>
    <source>
        <strain evidence="6 7">B4102</strain>
    </source>
</reference>
<dbReference type="InterPro" id="IPR013785">
    <property type="entry name" value="Aldolase_TIM"/>
</dbReference>
<evidence type="ECO:0000256" key="3">
    <source>
        <dbReference type="ARBA" id="ARBA00022630"/>
    </source>
</evidence>
<evidence type="ECO:0000313" key="7">
    <source>
        <dbReference type="Proteomes" id="UP000075666"/>
    </source>
</evidence>